<dbReference type="GO" id="GO:0006511">
    <property type="term" value="P:ubiquitin-dependent protein catabolic process"/>
    <property type="evidence" value="ECO:0007669"/>
    <property type="project" value="TreeGrafter"/>
</dbReference>
<keyword evidence="1" id="KW-0863">Zinc-finger</keyword>
<proteinExistence type="predicted"/>
<dbReference type="EMBL" id="KZ998510">
    <property type="protein sequence ID" value="RKO86060.1"/>
    <property type="molecule type" value="Genomic_DNA"/>
</dbReference>
<dbReference type="Proteomes" id="UP000269721">
    <property type="component" value="Unassembled WGS sequence"/>
</dbReference>
<dbReference type="PROSITE" id="PS50089">
    <property type="entry name" value="ZF_RING_2"/>
    <property type="match status" value="1"/>
</dbReference>
<feature type="region of interest" description="Disordered" evidence="2">
    <location>
        <begin position="123"/>
        <end position="144"/>
    </location>
</feature>
<dbReference type="PANTHER" id="PTHR22765">
    <property type="entry name" value="RING FINGER AND PROTEASE ASSOCIATED DOMAIN-CONTAINING"/>
    <property type="match status" value="1"/>
</dbReference>
<dbReference type="AlphaFoldDB" id="A0A4P9W5N0"/>
<organism evidence="4 5">
    <name type="scientific">Blyttiomyces helicus</name>
    <dbReference type="NCBI Taxonomy" id="388810"/>
    <lineage>
        <taxon>Eukaryota</taxon>
        <taxon>Fungi</taxon>
        <taxon>Fungi incertae sedis</taxon>
        <taxon>Chytridiomycota</taxon>
        <taxon>Chytridiomycota incertae sedis</taxon>
        <taxon>Chytridiomycetes</taxon>
        <taxon>Chytridiomycetes incertae sedis</taxon>
        <taxon>Blyttiomyces</taxon>
    </lineage>
</organism>
<evidence type="ECO:0000256" key="2">
    <source>
        <dbReference type="SAM" id="MobiDB-lite"/>
    </source>
</evidence>
<feature type="region of interest" description="Disordered" evidence="2">
    <location>
        <begin position="1"/>
        <end position="82"/>
    </location>
</feature>
<accession>A0A4P9W5N0</accession>
<keyword evidence="5" id="KW-1185">Reference proteome</keyword>
<name>A0A4P9W5N0_9FUNG</name>
<evidence type="ECO:0000313" key="4">
    <source>
        <dbReference type="EMBL" id="RKO86060.1"/>
    </source>
</evidence>
<feature type="domain" description="RING-type" evidence="3">
    <location>
        <begin position="78"/>
        <end position="117"/>
    </location>
</feature>
<dbReference type="InterPro" id="IPR001841">
    <property type="entry name" value="Znf_RING"/>
</dbReference>
<dbReference type="SMART" id="SM00184">
    <property type="entry name" value="RING"/>
    <property type="match status" value="1"/>
</dbReference>
<dbReference type="InterPro" id="IPR051826">
    <property type="entry name" value="E3_ubiquitin-ligase_domain"/>
</dbReference>
<keyword evidence="1" id="KW-0479">Metal-binding</keyword>
<evidence type="ECO:0000313" key="5">
    <source>
        <dbReference type="Proteomes" id="UP000269721"/>
    </source>
</evidence>
<feature type="compositionally biased region" description="Polar residues" evidence="2">
    <location>
        <begin position="27"/>
        <end position="37"/>
    </location>
</feature>
<gene>
    <name evidence="4" type="ORF">BDK51DRAFT_36639</name>
</gene>
<reference evidence="5" key="1">
    <citation type="journal article" date="2018" name="Nat. Microbiol.">
        <title>Leveraging single-cell genomics to expand the fungal tree of life.</title>
        <authorList>
            <person name="Ahrendt S.R."/>
            <person name="Quandt C.A."/>
            <person name="Ciobanu D."/>
            <person name="Clum A."/>
            <person name="Salamov A."/>
            <person name="Andreopoulos B."/>
            <person name="Cheng J.F."/>
            <person name="Woyke T."/>
            <person name="Pelin A."/>
            <person name="Henrissat B."/>
            <person name="Reynolds N.K."/>
            <person name="Benny G.L."/>
            <person name="Smith M.E."/>
            <person name="James T.Y."/>
            <person name="Grigoriev I.V."/>
        </authorList>
    </citation>
    <scope>NUCLEOTIDE SEQUENCE [LARGE SCALE GENOMIC DNA]</scope>
</reference>
<keyword evidence="1" id="KW-0862">Zinc</keyword>
<sequence length="162" mass="16866">MPYSEAKRLPLPLQVVNTSDETDESATDPTSAVNGAATSEADGIRENAAQGSGPATTAAVPPPPPPPPPSPPPSDISCLDTFSDSTPVRRLPCGHFFHVDCIDCWLTEKTAMCPLCRQAYKEPSGDPEAVDAETADAAEPPVDVQPGDLLMVDIEQGVAAEG</sequence>
<dbReference type="PANTHER" id="PTHR22765:SF434">
    <property type="entry name" value="GB|AAD18119.1-RELATED"/>
    <property type="match status" value="1"/>
</dbReference>
<dbReference type="GO" id="GO:0008270">
    <property type="term" value="F:zinc ion binding"/>
    <property type="evidence" value="ECO:0007669"/>
    <property type="project" value="UniProtKB-KW"/>
</dbReference>
<evidence type="ECO:0000259" key="3">
    <source>
        <dbReference type="PROSITE" id="PS50089"/>
    </source>
</evidence>
<dbReference type="Pfam" id="PF13639">
    <property type="entry name" value="zf-RING_2"/>
    <property type="match status" value="1"/>
</dbReference>
<dbReference type="InterPro" id="IPR013083">
    <property type="entry name" value="Znf_RING/FYVE/PHD"/>
</dbReference>
<evidence type="ECO:0000256" key="1">
    <source>
        <dbReference type="PROSITE-ProRule" id="PRU00175"/>
    </source>
</evidence>
<feature type="compositionally biased region" description="Pro residues" evidence="2">
    <location>
        <begin position="60"/>
        <end position="74"/>
    </location>
</feature>
<dbReference type="CDD" id="cd16454">
    <property type="entry name" value="RING-H2_PA-TM-RING"/>
    <property type="match status" value="1"/>
</dbReference>
<dbReference type="OrthoDB" id="8062037at2759"/>
<protein>
    <recommendedName>
        <fullName evidence="3">RING-type domain-containing protein</fullName>
    </recommendedName>
</protein>
<dbReference type="GO" id="GO:0061630">
    <property type="term" value="F:ubiquitin protein ligase activity"/>
    <property type="evidence" value="ECO:0007669"/>
    <property type="project" value="TreeGrafter"/>
</dbReference>
<dbReference type="Gene3D" id="3.30.40.10">
    <property type="entry name" value="Zinc/RING finger domain, C3HC4 (zinc finger)"/>
    <property type="match status" value="1"/>
</dbReference>
<dbReference type="SUPFAM" id="SSF57850">
    <property type="entry name" value="RING/U-box"/>
    <property type="match status" value="1"/>
</dbReference>